<gene>
    <name evidence="2" type="ordered locus">BMS_0349</name>
</gene>
<dbReference type="STRING" id="862908.BMS_0349"/>
<evidence type="ECO:0000256" key="1">
    <source>
        <dbReference type="SAM" id="Phobius"/>
    </source>
</evidence>
<reference evidence="3" key="1">
    <citation type="journal article" date="2013" name="ISME J.">
        <title>A small predatory core genome in the divergent marine Bacteriovorax marinus SJ and the terrestrial Bdellovibrio bacteriovorus.</title>
        <authorList>
            <person name="Crossman L.C."/>
            <person name="Chen H."/>
            <person name="Cerdeno-Tarraga A.M."/>
            <person name="Brooks K."/>
            <person name="Quail M.A."/>
            <person name="Pineiro S.A."/>
            <person name="Hobley L."/>
            <person name="Sockett R.E."/>
            <person name="Bentley S.D."/>
            <person name="Parkhill J."/>
            <person name="Williams H.N."/>
            <person name="Stine O.C."/>
        </authorList>
    </citation>
    <scope>NUCLEOTIDE SEQUENCE [LARGE SCALE GENOMIC DNA]</scope>
    <source>
        <strain evidence="3">ATCC BAA-682 / DSM 15412 / SJ</strain>
    </source>
</reference>
<feature type="transmembrane region" description="Helical" evidence="1">
    <location>
        <begin position="109"/>
        <end position="133"/>
    </location>
</feature>
<accession>E1X3H5</accession>
<dbReference type="EMBL" id="FQ312005">
    <property type="protein sequence ID" value="CBW25270.1"/>
    <property type="molecule type" value="Genomic_DNA"/>
</dbReference>
<keyword evidence="1" id="KW-0812">Transmembrane</keyword>
<evidence type="ECO:0000313" key="2">
    <source>
        <dbReference type="EMBL" id="CBW25270.1"/>
    </source>
</evidence>
<evidence type="ECO:0000313" key="3">
    <source>
        <dbReference type="Proteomes" id="UP000008963"/>
    </source>
</evidence>
<dbReference type="InterPro" id="IPR000462">
    <property type="entry name" value="CDP-OH_P_trans"/>
</dbReference>
<feature type="transmembrane region" description="Helical" evidence="1">
    <location>
        <begin position="223"/>
        <end position="241"/>
    </location>
</feature>
<name>E1X3H5_HALMS</name>
<protein>
    <submittedName>
        <fullName evidence="2">Membrane protein</fullName>
    </submittedName>
</protein>
<sequence>MMISGVMMYSMHEVKSRSRRENYKDNAILHFFSAHVSIYFTFIFVNLKMSANAVTVLFFLTGFSGILFLSSFEGKVASLFYLAWRLHIIFDICDGEVARFFKKFTLNGVYWDYMIHSLLYPLYGIGICIHYYMSFSDVQFLYLAIGYSVTGSFLSGVKNNYSRALHEKGITKESSKVRNTARGKKLYIFNLVSASVGFEGFLLVNFVLIFFSYSSAGIIKYTLFTYLLTHAMIIAVKFLSLSKKGQYLARN</sequence>
<dbReference type="Proteomes" id="UP000008963">
    <property type="component" value="Chromosome"/>
</dbReference>
<dbReference type="KEGG" id="bmx:BMS_0349"/>
<organism evidence="2 3">
    <name type="scientific">Halobacteriovorax marinus (strain ATCC BAA-682 / DSM 15412 / SJ)</name>
    <name type="common">Bacteriovorax marinus</name>
    <dbReference type="NCBI Taxonomy" id="862908"/>
    <lineage>
        <taxon>Bacteria</taxon>
        <taxon>Pseudomonadati</taxon>
        <taxon>Bdellovibrionota</taxon>
        <taxon>Bacteriovoracia</taxon>
        <taxon>Bacteriovoracales</taxon>
        <taxon>Halobacteriovoraceae</taxon>
        <taxon>Halobacteriovorax</taxon>
    </lineage>
</organism>
<dbReference type="RefSeq" id="WP_014243058.1">
    <property type="nucleotide sequence ID" value="NC_016620.1"/>
</dbReference>
<dbReference type="AlphaFoldDB" id="E1X3H5"/>
<dbReference type="OrthoDB" id="7390033at2"/>
<dbReference type="HOGENOM" id="CLU_1105938_0_0_7"/>
<keyword evidence="1" id="KW-1133">Transmembrane helix</keyword>
<dbReference type="PATRIC" id="fig|862908.3.peg.335"/>
<keyword evidence="3" id="KW-1185">Reference proteome</keyword>
<feature type="transmembrane region" description="Helical" evidence="1">
    <location>
        <begin position="53"/>
        <end position="72"/>
    </location>
</feature>
<feature type="transmembrane region" description="Helical" evidence="1">
    <location>
        <begin position="139"/>
        <end position="157"/>
    </location>
</feature>
<feature type="transmembrane region" description="Helical" evidence="1">
    <location>
        <begin position="186"/>
        <end position="211"/>
    </location>
</feature>
<feature type="transmembrane region" description="Helical" evidence="1">
    <location>
        <begin position="27"/>
        <end position="47"/>
    </location>
</feature>
<keyword evidence="1" id="KW-0472">Membrane</keyword>
<dbReference type="Gene3D" id="1.20.120.1760">
    <property type="match status" value="1"/>
</dbReference>
<dbReference type="InterPro" id="IPR043130">
    <property type="entry name" value="CDP-OH_PTrfase_TM_dom"/>
</dbReference>
<dbReference type="Pfam" id="PF01066">
    <property type="entry name" value="CDP-OH_P_transf"/>
    <property type="match status" value="1"/>
</dbReference>
<proteinExistence type="predicted"/>